<dbReference type="Gene3D" id="3.90.79.10">
    <property type="entry name" value="Nucleoside Triphosphate Pyrophosphohydrolase"/>
    <property type="match status" value="1"/>
</dbReference>
<protein>
    <submittedName>
        <fullName evidence="1">Uncharacterized protein</fullName>
    </submittedName>
</protein>
<organism evidence="1 2">
    <name type="scientific">Candidatus Magasanikbacteria bacterium CG10_big_fil_rev_8_21_14_0_10_38_6</name>
    <dbReference type="NCBI Taxonomy" id="1974647"/>
    <lineage>
        <taxon>Bacteria</taxon>
        <taxon>Candidatus Magasanikiibacteriota</taxon>
    </lineage>
</organism>
<name>A0A2M6P0M7_9BACT</name>
<dbReference type="EMBL" id="PFBW01000149">
    <property type="protein sequence ID" value="PIR77251.1"/>
    <property type="molecule type" value="Genomic_DNA"/>
</dbReference>
<evidence type="ECO:0000313" key="1">
    <source>
        <dbReference type="EMBL" id="PIR77251.1"/>
    </source>
</evidence>
<dbReference type="Proteomes" id="UP000228528">
    <property type="component" value="Unassembled WGS sequence"/>
</dbReference>
<proteinExistence type="predicted"/>
<comment type="caution">
    <text evidence="1">The sequence shown here is derived from an EMBL/GenBank/DDBJ whole genome shotgun (WGS) entry which is preliminary data.</text>
</comment>
<accession>A0A2M6P0M7</accession>
<sequence>KSPATMYLAKGIKFSEADPEGTEKIDLVKVKFDDAVNMVMNSDITHGQSCVLILKASEFLRKQEG</sequence>
<feature type="non-terminal residue" evidence="1">
    <location>
        <position position="1"/>
    </location>
</feature>
<evidence type="ECO:0000313" key="2">
    <source>
        <dbReference type="Proteomes" id="UP000228528"/>
    </source>
</evidence>
<dbReference type="AlphaFoldDB" id="A0A2M6P0M7"/>
<gene>
    <name evidence="1" type="ORF">COU30_03460</name>
</gene>
<reference evidence="2" key="1">
    <citation type="submission" date="2017-09" db="EMBL/GenBank/DDBJ databases">
        <title>Depth-based differentiation of microbial function through sediment-hosted aquifers and enrichment of novel symbionts in the deep terrestrial subsurface.</title>
        <authorList>
            <person name="Probst A.J."/>
            <person name="Ladd B."/>
            <person name="Jarett J.K."/>
            <person name="Geller-Mcgrath D.E."/>
            <person name="Sieber C.M.K."/>
            <person name="Emerson J.B."/>
            <person name="Anantharaman K."/>
            <person name="Thomas B.C."/>
            <person name="Malmstrom R."/>
            <person name="Stieglmeier M."/>
            <person name="Klingl A."/>
            <person name="Woyke T."/>
            <person name="Ryan C.M."/>
            <person name="Banfield J.F."/>
        </authorList>
    </citation>
    <scope>NUCLEOTIDE SEQUENCE [LARGE SCALE GENOMIC DNA]</scope>
</reference>